<dbReference type="Gene3D" id="1.10.10.60">
    <property type="entry name" value="Homeodomain-like"/>
    <property type="match status" value="1"/>
</dbReference>
<dbReference type="GO" id="GO:0005634">
    <property type="term" value="C:nucleus"/>
    <property type="evidence" value="ECO:0007669"/>
    <property type="project" value="UniProtKB-SubCell"/>
</dbReference>
<feature type="DNA-binding region" description="H-T-H motif" evidence="1">
    <location>
        <begin position="28"/>
        <end position="48"/>
    </location>
</feature>
<protein>
    <recommendedName>
        <fullName evidence="3">HTH psq-type domain-containing protein</fullName>
    </recommendedName>
</protein>
<sequence length="332" mass="37693">MAKQKYKKYTNEKLSEAVDLIKRGILTNTQASKRFDIPRKTLGDYLKGKSTLGKKGGQKPYLTPSQDSSLANYVRTATSLARSRVAVSSQNVIDDYFTLLNTTIDKLGLTDKPAQIWNADEAGFGKETEQIKQKIIATTGTKNPYRQQMTDYDHITVSACASAAGPFIPNMLIYTKSLPSGRYASEMPSNWIFSSSENGYITRSLFEDWFSRIDVPTLERNENELKRKAEEQIEKEDGIKRRKEEREAKRLKKVENDKTKRLKSANRKKKLSKTNQSKVIIVPETVNPNTTTIMADVHAVRILQSNQIDVEVMAENQTEIESEELNIELCRP</sequence>
<dbReference type="InterPro" id="IPR007889">
    <property type="entry name" value="HTH_Psq"/>
</dbReference>
<name>A0A8S3UZU1_MYTED</name>
<dbReference type="Pfam" id="PF05225">
    <property type="entry name" value="HTH_psq"/>
    <property type="match status" value="1"/>
</dbReference>
<feature type="region of interest" description="Disordered" evidence="2">
    <location>
        <begin position="252"/>
        <end position="274"/>
    </location>
</feature>
<keyword evidence="5" id="KW-1185">Reference proteome</keyword>
<feature type="compositionally biased region" description="Basic residues" evidence="2">
    <location>
        <begin position="260"/>
        <end position="272"/>
    </location>
</feature>
<proteinExistence type="predicted"/>
<evidence type="ECO:0000256" key="1">
    <source>
        <dbReference type="PROSITE-ProRule" id="PRU00320"/>
    </source>
</evidence>
<dbReference type="AlphaFoldDB" id="A0A8S3UZU1"/>
<keyword evidence="1" id="KW-0238">DNA-binding</keyword>
<reference evidence="4" key="1">
    <citation type="submission" date="2021-03" db="EMBL/GenBank/DDBJ databases">
        <authorList>
            <person name="Bekaert M."/>
        </authorList>
    </citation>
    <scope>NUCLEOTIDE SEQUENCE</scope>
</reference>
<evidence type="ECO:0000256" key="2">
    <source>
        <dbReference type="SAM" id="MobiDB-lite"/>
    </source>
</evidence>
<dbReference type="GO" id="GO:0003677">
    <property type="term" value="F:DNA binding"/>
    <property type="evidence" value="ECO:0007669"/>
    <property type="project" value="UniProtKB-UniRule"/>
</dbReference>
<gene>
    <name evidence="4" type="ORF">MEDL_61276</name>
</gene>
<comment type="subcellular location">
    <subcellularLocation>
        <location evidence="1">Nucleus</location>
    </subcellularLocation>
</comment>
<dbReference type="Pfam" id="PF03184">
    <property type="entry name" value="DDE_1"/>
    <property type="match status" value="1"/>
</dbReference>
<keyword evidence="1" id="KW-0539">Nucleus</keyword>
<evidence type="ECO:0000259" key="3">
    <source>
        <dbReference type="PROSITE" id="PS50960"/>
    </source>
</evidence>
<comment type="caution">
    <text evidence="4">The sequence shown here is derived from an EMBL/GenBank/DDBJ whole genome shotgun (WGS) entry which is preliminary data.</text>
</comment>
<dbReference type="OrthoDB" id="6277218at2759"/>
<dbReference type="InterPro" id="IPR004875">
    <property type="entry name" value="DDE_SF_endonuclease_dom"/>
</dbReference>
<evidence type="ECO:0000313" key="4">
    <source>
        <dbReference type="EMBL" id="CAG2249500.1"/>
    </source>
</evidence>
<dbReference type="EMBL" id="CAJPWZ010002973">
    <property type="protein sequence ID" value="CAG2249500.1"/>
    <property type="molecule type" value="Genomic_DNA"/>
</dbReference>
<dbReference type="PROSITE" id="PS50960">
    <property type="entry name" value="HTH_PSQ"/>
    <property type="match status" value="1"/>
</dbReference>
<organism evidence="4 5">
    <name type="scientific">Mytilus edulis</name>
    <name type="common">Blue mussel</name>
    <dbReference type="NCBI Taxonomy" id="6550"/>
    <lineage>
        <taxon>Eukaryota</taxon>
        <taxon>Metazoa</taxon>
        <taxon>Spiralia</taxon>
        <taxon>Lophotrochozoa</taxon>
        <taxon>Mollusca</taxon>
        <taxon>Bivalvia</taxon>
        <taxon>Autobranchia</taxon>
        <taxon>Pteriomorphia</taxon>
        <taxon>Mytilida</taxon>
        <taxon>Mytiloidea</taxon>
        <taxon>Mytilidae</taxon>
        <taxon>Mytilinae</taxon>
        <taxon>Mytilus</taxon>
    </lineage>
</organism>
<dbReference type="SUPFAM" id="SSF46689">
    <property type="entry name" value="Homeodomain-like"/>
    <property type="match status" value="1"/>
</dbReference>
<dbReference type="Proteomes" id="UP000683360">
    <property type="component" value="Unassembled WGS sequence"/>
</dbReference>
<feature type="domain" description="HTH psq-type" evidence="3">
    <location>
        <begin position="1"/>
        <end position="52"/>
    </location>
</feature>
<dbReference type="InterPro" id="IPR009057">
    <property type="entry name" value="Homeodomain-like_sf"/>
</dbReference>
<accession>A0A8S3UZU1</accession>
<evidence type="ECO:0000313" key="5">
    <source>
        <dbReference type="Proteomes" id="UP000683360"/>
    </source>
</evidence>